<comment type="subcellular location">
    <subcellularLocation>
        <location evidence="1 7">Cell membrane</location>
        <topology evidence="1 7">Multi-pass membrane protein</topology>
    </subcellularLocation>
</comment>
<comment type="similarity">
    <text evidence="2 7">Belongs to the DedA family.</text>
</comment>
<evidence type="ECO:0000256" key="3">
    <source>
        <dbReference type="ARBA" id="ARBA00022475"/>
    </source>
</evidence>
<dbReference type="InterPro" id="IPR032818">
    <property type="entry name" value="DedA-like"/>
</dbReference>
<dbReference type="PANTHER" id="PTHR30353">
    <property type="entry name" value="INNER MEMBRANE PROTEIN DEDA-RELATED"/>
    <property type="match status" value="1"/>
</dbReference>
<organism evidence="9 10">
    <name type="scientific">Dichotomicrobium thermohalophilum</name>
    <dbReference type="NCBI Taxonomy" id="933063"/>
    <lineage>
        <taxon>Bacteria</taxon>
        <taxon>Pseudomonadati</taxon>
        <taxon>Pseudomonadota</taxon>
        <taxon>Alphaproteobacteria</taxon>
        <taxon>Hyphomicrobiales</taxon>
        <taxon>Hyphomicrobiaceae</taxon>
        <taxon>Dichotomicrobium</taxon>
    </lineage>
</organism>
<feature type="domain" description="VTT" evidence="8">
    <location>
        <begin position="39"/>
        <end position="158"/>
    </location>
</feature>
<keyword evidence="6 7" id="KW-0472">Membrane</keyword>
<feature type="transmembrane region" description="Helical" evidence="7">
    <location>
        <begin position="18"/>
        <end position="39"/>
    </location>
</feature>
<feature type="transmembrane region" description="Helical" evidence="7">
    <location>
        <begin position="59"/>
        <end position="85"/>
    </location>
</feature>
<evidence type="ECO:0000256" key="7">
    <source>
        <dbReference type="RuleBase" id="RU367016"/>
    </source>
</evidence>
<evidence type="ECO:0000256" key="1">
    <source>
        <dbReference type="ARBA" id="ARBA00004651"/>
    </source>
</evidence>
<reference evidence="9 10" key="1">
    <citation type="submission" date="2018-08" db="EMBL/GenBank/DDBJ databases">
        <title>Genomic Encyclopedia of Archaeal and Bacterial Type Strains, Phase II (KMG-II): from individual species to whole genera.</title>
        <authorList>
            <person name="Goeker M."/>
        </authorList>
    </citation>
    <scope>NUCLEOTIDE SEQUENCE [LARGE SCALE GENOMIC DNA]</scope>
    <source>
        <strain evidence="9 10">DSM 5002</strain>
    </source>
</reference>
<dbReference type="Proteomes" id="UP000266273">
    <property type="component" value="Unassembled WGS sequence"/>
</dbReference>
<accession>A0A397QAL5</accession>
<evidence type="ECO:0000256" key="5">
    <source>
        <dbReference type="ARBA" id="ARBA00022989"/>
    </source>
</evidence>
<dbReference type="RefSeq" id="WP_170144290.1">
    <property type="nucleotide sequence ID" value="NZ_QXDF01000001.1"/>
</dbReference>
<evidence type="ECO:0000313" key="10">
    <source>
        <dbReference type="Proteomes" id="UP000266273"/>
    </source>
</evidence>
<dbReference type="AlphaFoldDB" id="A0A397QAL5"/>
<keyword evidence="3 7" id="KW-1003">Cell membrane</keyword>
<name>A0A397QAL5_9HYPH</name>
<keyword evidence="10" id="KW-1185">Reference proteome</keyword>
<evidence type="ECO:0000313" key="9">
    <source>
        <dbReference type="EMBL" id="RIA55261.1"/>
    </source>
</evidence>
<evidence type="ECO:0000259" key="8">
    <source>
        <dbReference type="Pfam" id="PF09335"/>
    </source>
</evidence>
<keyword evidence="4 7" id="KW-0812">Transmembrane</keyword>
<dbReference type="PANTHER" id="PTHR30353:SF15">
    <property type="entry name" value="INNER MEMBRANE PROTEIN YABI"/>
    <property type="match status" value="1"/>
</dbReference>
<keyword evidence="5 7" id="KW-1133">Transmembrane helix</keyword>
<comment type="caution">
    <text evidence="9">The sequence shown here is derived from an EMBL/GenBank/DDBJ whole genome shotgun (WGS) entry which is preliminary data.</text>
</comment>
<protein>
    <submittedName>
        <fullName evidence="9">Membrane protein DedA with SNARE-associated domain</fullName>
    </submittedName>
</protein>
<dbReference type="Pfam" id="PF09335">
    <property type="entry name" value="VTT_dom"/>
    <property type="match status" value="1"/>
</dbReference>
<proteinExistence type="inferred from homology"/>
<dbReference type="EMBL" id="QXDF01000001">
    <property type="protein sequence ID" value="RIA55261.1"/>
    <property type="molecule type" value="Genomic_DNA"/>
</dbReference>
<feature type="transmembrane region" description="Helical" evidence="7">
    <location>
        <begin position="106"/>
        <end position="123"/>
    </location>
</feature>
<evidence type="ECO:0000256" key="2">
    <source>
        <dbReference type="ARBA" id="ARBA00010792"/>
    </source>
</evidence>
<gene>
    <name evidence="9" type="ORF">BXY53_0321</name>
</gene>
<feature type="transmembrane region" description="Helical" evidence="7">
    <location>
        <begin position="143"/>
        <end position="170"/>
    </location>
</feature>
<sequence>MSGIWEAVLVFVRDHESYLLPIAFLICMAESVIVVSLFVPSTIILLASSTLLGASGVGIATLWIAAGLGAALGDWVSYGLGRVTYRRLHHRWPFYQNRRTIARGRLFFAQWGWASLFLARFMGPLRSFTPLVAGICRMPLLPFALASVASAFIWAAAVLAPTGIGAGFLLGR</sequence>
<evidence type="ECO:0000256" key="4">
    <source>
        <dbReference type="ARBA" id="ARBA00022692"/>
    </source>
</evidence>
<evidence type="ECO:0000256" key="6">
    <source>
        <dbReference type="ARBA" id="ARBA00023136"/>
    </source>
</evidence>
<dbReference type="GO" id="GO:0005886">
    <property type="term" value="C:plasma membrane"/>
    <property type="evidence" value="ECO:0007669"/>
    <property type="project" value="UniProtKB-SubCell"/>
</dbReference>
<dbReference type="InterPro" id="IPR032816">
    <property type="entry name" value="VTT_dom"/>
</dbReference>